<reference evidence="1 2" key="1">
    <citation type="journal article" date="2019" name="Nat. Med.">
        <title>A library of human gut bacterial isolates paired with longitudinal multiomics data enables mechanistic microbiome research.</title>
        <authorList>
            <person name="Poyet M."/>
            <person name="Groussin M."/>
            <person name="Gibbons S.M."/>
            <person name="Avila-Pacheco J."/>
            <person name="Jiang X."/>
            <person name="Kearney S.M."/>
            <person name="Perrotta A.R."/>
            <person name="Berdy B."/>
            <person name="Zhao S."/>
            <person name="Lieberman T.D."/>
            <person name="Swanson P.K."/>
            <person name="Smith M."/>
            <person name="Roesemann S."/>
            <person name="Alexander J.E."/>
            <person name="Rich S.A."/>
            <person name="Livny J."/>
            <person name="Vlamakis H."/>
            <person name="Clish C."/>
            <person name="Bullock K."/>
            <person name="Deik A."/>
            <person name="Scott J."/>
            <person name="Pierce K.A."/>
            <person name="Xavier R.J."/>
            <person name="Alm E.J."/>
        </authorList>
    </citation>
    <scope>NUCLEOTIDE SEQUENCE [LARGE SCALE GENOMIC DNA]</scope>
    <source>
        <strain evidence="1 2">BIOML-A46</strain>
    </source>
</reference>
<dbReference type="OMA" id="VFCISAD"/>
<gene>
    <name evidence="1" type="ORF">F2Z89_05600</name>
</gene>
<dbReference type="EMBL" id="VWCJ01000002">
    <property type="protein sequence ID" value="KAA5001012.1"/>
    <property type="molecule type" value="Genomic_DNA"/>
</dbReference>
<name>A0A395WC39_BACFG</name>
<protein>
    <submittedName>
        <fullName evidence="1">6-bladed beta-propeller</fullName>
    </submittedName>
</protein>
<dbReference type="Gene3D" id="2.120.10.30">
    <property type="entry name" value="TolB, C-terminal domain"/>
    <property type="match status" value="1"/>
</dbReference>
<evidence type="ECO:0000313" key="1">
    <source>
        <dbReference type="EMBL" id="KAA5001012.1"/>
    </source>
</evidence>
<proteinExistence type="predicted"/>
<organism evidence="1 2">
    <name type="scientific">Bacteroides fragilis</name>
    <dbReference type="NCBI Taxonomy" id="817"/>
    <lineage>
        <taxon>Bacteria</taxon>
        <taxon>Pseudomonadati</taxon>
        <taxon>Bacteroidota</taxon>
        <taxon>Bacteroidia</taxon>
        <taxon>Bacteroidales</taxon>
        <taxon>Bacteroidaceae</taxon>
        <taxon>Bacteroides</taxon>
    </lineage>
</organism>
<dbReference type="Pfam" id="PF17170">
    <property type="entry name" value="DUF5128"/>
    <property type="match status" value="1"/>
</dbReference>
<sequence length="399" mass="44425">MMNTKSFFMVAIGVFVLASCNLNQVDQTGLLTASVRDALNSPATLSIADEIESVEYIPLEMTNDDASLIDGVVDFAITSKYIYVLVGKEARIVLFDRQGHFLRTFLRQGQGPDDFNGMIGFIQADEADNRFYVIGNKVGIYTLEGTFVEDLPVNSPIIYAHHLGNKRIGAIAMPLMPFQNGSFGIGVFQEDGEAIITKNDFYSPLVPREDSGFTFGVMGSPSDGKQASVLFKTASNDTIYRLSADTIQPVLVAGLSNSDEEVIRGLNIRDIKRFPANGDIFVSDIFETPRRFYLRMMLNEKYYVASVDKHSGETVVEQCDIPETSAYNLADINMQLGMVGSKGHNRFPVWGRVLGNNLVQVVTPYEIETFKEQTQITVPQELQKRNANENPIFIIYKIK</sequence>
<dbReference type="PROSITE" id="PS51257">
    <property type="entry name" value="PROKAR_LIPOPROTEIN"/>
    <property type="match status" value="1"/>
</dbReference>
<comment type="caution">
    <text evidence="1">The sequence shown here is derived from an EMBL/GenBank/DDBJ whole genome shotgun (WGS) entry which is preliminary data.</text>
</comment>
<evidence type="ECO:0000313" key="2">
    <source>
        <dbReference type="Proteomes" id="UP000460666"/>
    </source>
</evidence>
<dbReference type="Proteomes" id="UP000460666">
    <property type="component" value="Unassembled WGS sequence"/>
</dbReference>
<dbReference type="InterPro" id="IPR011042">
    <property type="entry name" value="6-blade_b-propeller_TolB-like"/>
</dbReference>
<accession>A0A395WC39</accession>
<dbReference type="AlphaFoldDB" id="A0A395WC39"/>